<name>A0ABN1MG08_9FLAO</name>
<dbReference type="InterPro" id="IPR036513">
    <property type="entry name" value="STAS_dom_sf"/>
</dbReference>
<keyword evidence="2" id="KW-1185">Reference proteome</keyword>
<sequence length="124" mass="14592">MNKMKEVKKELPFGCFYFFEDYVIGELKEGILLDKKLNKEMIDLCLDHYSTKSFVYISNRMQSYAVDPMIYLQCSRIKQLKGIAVVAEKESQRLNTAIEKHFFQKPFEAFESLTEAKIWVSTLN</sequence>
<evidence type="ECO:0000313" key="2">
    <source>
        <dbReference type="Proteomes" id="UP001500507"/>
    </source>
</evidence>
<proteinExistence type="predicted"/>
<organism evidence="1 2">
    <name type="scientific">Gangjinia marincola</name>
    <dbReference type="NCBI Taxonomy" id="578463"/>
    <lineage>
        <taxon>Bacteria</taxon>
        <taxon>Pseudomonadati</taxon>
        <taxon>Bacteroidota</taxon>
        <taxon>Flavobacteriia</taxon>
        <taxon>Flavobacteriales</taxon>
        <taxon>Flavobacteriaceae</taxon>
        <taxon>Gangjinia</taxon>
    </lineage>
</organism>
<protein>
    <recommendedName>
        <fullName evidence="3">STAS/SEC14 domain-containing protein</fullName>
    </recommendedName>
</protein>
<gene>
    <name evidence="1" type="ORF">GCM10009117_08780</name>
</gene>
<comment type="caution">
    <text evidence="1">The sequence shown here is derived from an EMBL/GenBank/DDBJ whole genome shotgun (WGS) entry which is preliminary data.</text>
</comment>
<reference evidence="1 2" key="1">
    <citation type="journal article" date="2019" name="Int. J. Syst. Evol. Microbiol.">
        <title>The Global Catalogue of Microorganisms (GCM) 10K type strain sequencing project: providing services to taxonomists for standard genome sequencing and annotation.</title>
        <authorList>
            <consortium name="The Broad Institute Genomics Platform"/>
            <consortium name="The Broad Institute Genome Sequencing Center for Infectious Disease"/>
            <person name="Wu L."/>
            <person name="Ma J."/>
        </authorList>
    </citation>
    <scope>NUCLEOTIDE SEQUENCE [LARGE SCALE GENOMIC DNA]</scope>
    <source>
        <strain evidence="1 2">JCM 16082</strain>
    </source>
</reference>
<dbReference type="Proteomes" id="UP001500507">
    <property type="component" value="Unassembled WGS sequence"/>
</dbReference>
<dbReference type="EMBL" id="BAAAFG010000005">
    <property type="protein sequence ID" value="GAA0871732.1"/>
    <property type="molecule type" value="Genomic_DNA"/>
</dbReference>
<dbReference type="SUPFAM" id="SSF52091">
    <property type="entry name" value="SpoIIaa-like"/>
    <property type="match status" value="1"/>
</dbReference>
<evidence type="ECO:0000313" key="1">
    <source>
        <dbReference type="EMBL" id="GAA0871732.1"/>
    </source>
</evidence>
<evidence type="ECO:0008006" key="3">
    <source>
        <dbReference type="Google" id="ProtNLM"/>
    </source>
</evidence>
<accession>A0ABN1MG08</accession>